<dbReference type="Proteomes" id="UP000316473">
    <property type="component" value="Chromosome"/>
</dbReference>
<evidence type="ECO:0000259" key="1">
    <source>
        <dbReference type="PROSITE" id="PS50801"/>
    </source>
</evidence>
<name>A0A4Y1YJB2_9PROT</name>
<proteinExistence type="predicted"/>
<accession>A0A4Y1YJB2</accession>
<dbReference type="InterPro" id="IPR002645">
    <property type="entry name" value="STAS_dom"/>
</dbReference>
<evidence type="ECO:0000313" key="3">
    <source>
        <dbReference type="Proteomes" id="UP000316473"/>
    </source>
</evidence>
<organism evidence="2 3">
    <name type="scientific">Nitrosomonas stercoris</name>
    <dbReference type="NCBI Taxonomy" id="1444684"/>
    <lineage>
        <taxon>Bacteria</taxon>
        <taxon>Pseudomonadati</taxon>
        <taxon>Pseudomonadota</taxon>
        <taxon>Betaproteobacteria</taxon>
        <taxon>Nitrosomonadales</taxon>
        <taxon>Nitrosomonadaceae</taxon>
        <taxon>Nitrosomonas</taxon>
    </lineage>
</organism>
<protein>
    <recommendedName>
        <fullName evidence="1">STAS domain-containing protein</fullName>
    </recommendedName>
</protein>
<reference evidence="2 3" key="1">
    <citation type="submission" date="2019-06" db="EMBL/GenBank/DDBJ databases">
        <title>Nitrosomonas stercoris KYUHI-S whole genome shotgun sequence.</title>
        <authorList>
            <person name="Nakagawa T."/>
            <person name="Tsuchiya Y."/>
            <person name="Takahashi R."/>
        </authorList>
    </citation>
    <scope>NUCLEOTIDE SEQUENCE [LARGE SCALE GENOMIC DNA]</scope>
    <source>
        <strain evidence="2 3">KYUHI-S</strain>
    </source>
</reference>
<dbReference type="AlphaFoldDB" id="A0A4Y1YJB2"/>
<feature type="domain" description="STAS" evidence="1">
    <location>
        <begin position="134"/>
        <end position="168"/>
    </location>
</feature>
<keyword evidence="3" id="KW-1185">Reference proteome</keyword>
<dbReference type="PROSITE" id="PS50801">
    <property type="entry name" value="STAS"/>
    <property type="match status" value="1"/>
</dbReference>
<dbReference type="EMBL" id="AP019755">
    <property type="protein sequence ID" value="BBL34156.1"/>
    <property type="molecule type" value="Genomic_DNA"/>
</dbReference>
<dbReference type="InterPro" id="IPR036513">
    <property type="entry name" value="STAS_dom_sf"/>
</dbReference>
<evidence type="ECO:0000313" key="2">
    <source>
        <dbReference type="EMBL" id="BBL34156.1"/>
    </source>
</evidence>
<dbReference type="KEGG" id="nst:Nstercoris_00386"/>
<gene>
    <name evidence="2" type="ORF">Nstercoris_00386</name>
</gene>
<sequence>MSVDSLQLDFTSPGAIPPDPLEEIQNIIDEMQIKMQTLAALLENDQVKDTVGWKLLAMFYLVTERADNLSKIEKLYQKITGAPLSANLEQEYTQWFGVKNTQQSVVFEIPKKITAEALPENAIIRHGCHASNHILLDFSNVQEIDSSGLKKLAKLFTGIPNNHTGLELKQIERFIAHLQDKAEKAGTGAPLIWEVLFAYERFRNNKEAFEEKAIKFAVLFGISPPSWE</sequence>
<dbReference type="SUPFAM" id="SSF52091">
    <property type="entry name" value="SpoIIaa-like"/>
    <property type="match status" value="1"/>
</dbReference>